<dbReference type="SMART" id="SM01007">
    <property type="entry name" value="Aldolase_II"/>
    <property type="match status" value="1"/>
</dbReference>
<dbReference type="Gene3D" id="3.40.225.10">
    <property type="entry name" value="Class II aldolase/adducin N-terminal domain"/>
    <property type="match status" value="1"/>
</dbReference>
<accession>A0A6J5Z0A1</accession>
<dbReference type="InterPro" id="IPR051017">
    <property type="entry name" value="Aldolase-II_Adducin_sf"/>
</dbReference>
<gene>
    <name evidence="2" type="ORF">UFOPK3522_00189</name>
</gene>
<dbReference type="InterPro" id="IPR036409">
    <property type="entry name" value="Aldolase_II/adducin_N_sf"/>
</dbReference>
<reference evidence="2" key="1">
    <citation type="submission" date="2020-05" db="EMBL/GenBank/DDBJ databases">
        <authorList>
            <person name="Chiriac C."/>
            <person name="Salcher M."/>
            <person name="Ghai R."/>
            <person name="Kavagutti S V."/>
        </authorList>
    </citation>
    <scope>NUCLEOTIDE SEQUENCE</scope>
</reference>
<sequence>MRENVADAARICARMGLVEAFGHVSARLPEGGFLITATRPLLGASAAEVLQLSDEGEIVSGEVELLPLETPLHTAIYASRPDVGALCRTHSPHAVAWGARSAVPPLVLGLDGLSGEIALHDDTDLVVDIAAGAAAASSMGDADCLLIRANGNICSGGSLSEAVVRAWFLELRSANAARTGEAAPLEGEQLARRSRHYDVELVRAWRWCRAQFGDGGQL</sequence>
<dbReference type="AlphaFoldDB" id="A0A6J5Z0A1"/>
<dbReference type="Pfam" id="PF00596">
    <property type="entry name" value="Aldolase_II"/>
    <property type="match status" value="1"/>
</dbReference>
<proteinExistence type="predicted"/>
<dbReference type="GO" id="GO:0051015">
    <property type="term" value="F:actin filament binding"/>
    <property type="evidence" value="ECO:0007669"/>
    <property type="project" value="TreeGrafter"/>
</dbReference>
<dbReference type="SUPFAM" id="SSF53639">
    <property type="entry name" value="AraD/HMP-PK domain-like"/>
    <property type="match status" value="1"/>
</dbReference>
<dbReference type="InterPro" id="IPR001303">
    <property type="entry name" value="Aldolase_II/adducin_N"/>
</dbReference>
<evidence type="ECO:0000313" key="2">
    <source>
        <dbReference type="EMBL" id="CAB4335991.1"/>
    </source>
</evidence>
<feature type="domain" description="Class II aldolase/adducin N-terminal" evidence="1">
    <location>
        <begin position="3"/>
        <end position="177"/>
    </location>
</feature>
<dbReference type="PANTHER" id="PTHR10672:SF3">
    <property type="entry name" value="PROTEIN HU-LI TAI SHAO"/>
    <property type="match status" value="1"/>
</dbReference>
<protein>
    <submittedName>
        <fullName evidence="2">Unannotated protein</fullName>
    </submittedName>
</protein>
<name>A0A6J5Z0A1_9ZZZZ</name>
<dbReference type="PANTHER" id="PTHR10672">
    <property type="entry name" value="ADDUCIN"/>
    <property type="match status" value="1"/>
</dbReference>
<evidence type="ECO:0000259" key="1">
    <source>
        <dbReference type="SMART" id="SM01007"/>
    </source>
</evidence>
<organism evidence="2">
    <name type="scientific">freshwater metagenome</name>
    <dbReference type="NCBI Taxonomy" id="449393"/>
    <lineage>
        <taxon>unclassified sequences</taxon>
        <taxon>metagenomes</taxon>
        <taxon>ecological metagenomes</taxon>
    </lineage>
</organism>
<dbReference type="EMBL" id="CAESAO010000009">
    <property type="protein sequence ID" value="CAB4335991.1"/>
    <property type="molecule type" value="Genomic_DNA"/>
</dbReference>
<dbReference type="GO" id="GO:0005856">
    <property type="term" value="C:cytoskeleton"/>
    <property type="evidence" value="ECO:0007669"/>
    <property type="project" value="TreeGrafter"/>
</dbReference>